<evidence type="ECO:0000313" key="1">
    <source>
        <dbReference type="EMBL" id="JAA88434.1"/>
    </source>
</evidence>
<name>S4PCL5_9NEOP</name>
<organism evidence="1">
    <name type="scientific">Pararge aegeria</name>
    <name type="common">speckled wood butterfly</name>
    <dbReference type="NCBI Taxonomy" id="116150"/>
    <lineage>
        <taxon>Eukaryota</taxon>
        <taxon>Metazoa</taxon>
        <taxon>Ecdysozoa</taxon>
        <taxon>Arthropoda</taxon>
        <taxon>Hexapoda</taxon>
        <taxon>Insecta</taxon>
        <taxon>Pterygota</taxon>
        <taxon>Neoptera</taxon>
        <taxon>Endopterygota</taxon>
        <taxon>Lepidoptera</taxon>
        <taxon>Glossata</taxon>
        <taxon>Ditrysia</taxon>
        <taxon>Papilionoidea</taxon>
        <taxon>Nymphalidae</taxon>
        <taxon>Satyrinae</taxon>
        <taxon>Satyrini</taxon>
        <taxon>Parargina</taxon>
        <taxon>Pararge</taxon>
    </lineage>
</organism>
<sequence length="71" mass="8308">MYFDFITLVKYKGIRYYIVDSERSVAELARLPVDSVSPHVSRLPEYNNSILLCFKIYHTGRSGRLREVAPR</sequence>
<reference evidence="1" key="2">
    <citation type="submission" date="2013-05" db="EMBL/GenBank/DDBJ databases">
        <authorList>
            <person name="Carter J.-M."/>
            <person name="Baker S.C."/>
            <person name="Pink R."/>
            <person name="Carter D.R.F."/>
            <person name="Collins A."/>
            <person name="Tomlin J."/>
            <person name="Gibbs M."/>
            <person name="Breuker C.J."/>
        </authorList>
    </citation>
    <scope>NUCLEOTIDE SEQUENCE</scope>
    <source>
        <tissue evidence="1">Ovary</tissue>
    </source>
</reference>
<accession>S4PCL5</accession>
<dbReference type="AlphaFoldDB" id="S4PCL5"/>
<dbReference type="EMBL" id="GAIX01004126">
    <property type="protein sequence ID" value="JAA88434.1"/>
    <property type="molecule type" value="Transcribed_RNA"/>
</dbReference>
<reference evidence="1" key="1">
    <citation type="journal article" date="2013" name="BMC Genomics">
        <title>Unscrambling butterfly oogenesis.</title>
        <authorList>
            <person name="Carter J.M."/>
            <person name="Baker S.C."/>
            <person name="Pink R."/>
            <person name="Carter D.R."/>
            <person name="Collins A."/>
            <person name="Tomlin J."/>
            <person name="Gibbs M."/>
            <person name="Breuker C.J."/>
        </authorList>
    </citation>
    <scope>NUCLEOTIDE SEQUENCE</scope>
    <source>
        <tissue evidence="1">Ovary</tissue>
    </source>
</reference>
<protein>
    <submittedName>
        <fullName evidence="1">Uncharacterized protein</fullName>
    </submittedName>
</protein>
<proteinExistence type="predicted"/>